<keyword evidence="5" id="KW-0804">Transcription</keyword>
<protein>
    <submittedName>
        <fullName evidence="7">RNA polymerase subunit sigma</fullName>
    </submittedName>
</protein>
<keyword evidence="8" id="KW-1185">Reference proteome</keyword>
<dbReference type="InterPro" id="IPR036388">
    <property type="entry name" value="WH-like_DNA-bd_sf"/>
</dbReference>
<dbReference type="GO" id="GO:0003677">
    <property type="term" value="F:DNA binding"/>
    <property type="evidence" value="ECO:0007669"/>
    <property type="project" value="UniProtKB-KW"/>
</dbReference>
<evidence type="ECO:0000256" key="4">
    <source>
        <dbReference type="ARBA" id="ARBA00023125"/>
    </source>
</evidence>
<dbReference type="InterPro" id="IPR014284">
    <property type="entry name" value="RNA_pol_sigma-70_dom"/>
</dbReference>
<evidence type="ECO:0000256" key="3">
    <source>
        <dbReference type="ARBA" id="ARBA00023082"/>
    </source>
</evidence>
<dbReference type="SUPFAM" id="SSF88946">
    <property type="entry name" value="Sigma2 domain of RNA polymerase sigma factors"/>
    <property type="match status" value="1"/>
</dbReference>
<dbReference type="SUPFAM" id="SSF88659">
    <property type="entry name" value="Sigma3 and sigma4 domains of RNA polymerase sigma factors"/>
    <property type="match status" value="1"/>
</dbReference>
<dbReference type="GO" id="GO:0016987">
    <property type="term" value="F:sigma factor activity"/>
    <property type="evidence" value="ECO:0007669"/>
    <property type="project" value="UniProtKB-KW"/>
</dbReference>
<dbReference type="InterPro" id="IPR007627">
    <property type="entry name" value="RNA_pol_sigma70_r2"/>
</dbReference>
<evidence type="ECO:0000313" key="8">
    <source>
        <dbReference type="Proteomes" id="UP000323521"/>
    </source>
</evidence>
<accession>A0A3G1L175</accession>
<keyword evidence="3" id="KW-0731">Sigma factor</keyword>
<evidence type="ECO:0000256" key="5">
    <source>
        <dbReference type="ARBA" id="ARBA00023163"/>
    </source>
</evidence>
<dbReference type="PANTHER" id="PTHR43133:SF52">
    <property type="entry name" value="ECF RNA POLYMERASE SIGMA FACTOR SIGL"/>
    <property type="match status" value="1"/>
</dbReference>
<evidence type="ECO:0000256" key="1">
    <source>
        <dbReference type="ARBA" id="ARBA00010641"/>
    </source>
</evidence>
<dbReference type="Gene3D" id="1.10.1740.10">
    <property type="match status" value="1"/>
</dbReference>
<proteinExistence type="inferred from homology"/>
<dbReference type="InterPro" id="IPR013325">
    <property type="entry name" value="RNA_pol_sigma_r2"/>
</dbReference>
<gene>
    <name evidence="7" type="ORF">DCMF_10830</name>
</gene>
<feature type="domain" description="RNA polymerase sigma-70 region 2" evidence="6">
    <location>
        <begin position="2"/>
        <end position="66"/>
    </location>
</feature>
<dbReference type="Pfam" id="PF04542">
    <property type="entry name" value="Sigma70_r2"/>
    <property type="match status" value="1"/>
</dbReference>
<dbReference type="EMBL" id="CP017634">
    <property type="protein sequence ID" value="ATW28532.1"/>
    <property type="molecule type" value="Genomic_DNA"/>
</dbReference>
<dbReference type="GO" id="GO:0006352">
    <property type="term" value="P:DNA-templated transcription initiation"/>
    <property type="evidence" value="ECO:0007669"/>
    <property type="project" value="InterPro"/>
</dbReference>
<dbReference type="Proteomes" id="UP000323521">
    <property type="component" value="Chromosome"/>
</dbReference>
<dbReference type="InterPro" id="IPR039425">
    <property type="entry name" value="RNA_pol_sigma-70-like"/>
</dbReference>
<organism evidence="7 8">
    <name type="scientific">Formimonas warabiya</name>
    <dbReference type="NCBI Taxonomy" id="1761012"/>
    <lineage>
        <taxon>Bacteria</taxon>
        <taxon>Bacillati</taxon>
        <taxon>Bacillota</taxon>
        <taxon>Clostridia</taxon>
        <taxon>Eubacteriales</taxon>
        <taxon>Peptococcaceae</taxon>
        <taxon>Candidatus Formimonas</taxon>
    </lineage>
</organism>
<evidence type="ECO:0000259" key="6">
    <source>
        <dbReference type="Pfam" id="PF04542"/>
    </source>
</evidence>
<evidence type="ECO:0000313" key="7">
    <source>
        <dbReference type="EMBL" id="ATW28532.1"/>
    </source>
</evidence>
<dbReference type="AlphaFoldDB" id="A0A3G1L175"/>
<dbReference type="NCBIfam" id="TIGR02937">
    <property type="entry name" value="sigma70-ECF"/>
    <property type="match status" value="1"/>
</dbReference>
<evidence type="ECO:0000256" key="2">
    <source>
        <dbReference type="ARBA" id="ARBA00023015"/>
    </source>
</evidence>
<keyword evidence="2" id="KW-0805">Transcription regulation</keyword>
<dbReference type="InterPro" id="IPR013324">
    <property type="entry name" value="RNA_pol_sigma_r3/r4-like"/>
</dbReference>
<comment type="similarity">
    <text evidence="1">Belongs to the sigma-70 factor family. ECF subfamily.</text>
</comment>
<keyword evidence="4" id="KW-0238">DNA-binding</keyword>
<sequence>MLYDQFFDDVYRYTLFKTGNKWDADDLVSEVFRKAFEKFTSLRDNPKAWLMTIARNTVIDFYRKKRDLVVEDTELEKHTYTFSFEEALEKQDELRCLKKGLKNLAKEDLELINLKYFADLTHQEIGTIMGKTGDAIKMKTLRIVRQLGEAVKRCMEGK</sequence>
<reference evidence="7 8" key="1">
    <citation type="submission" date="2016-10" db="EMBL/GenBank/DDBJ databases">
        <title>Complete Genome Sequence of Peptococcaceae strain DCMF.</title>
        <authorList>
            <person name="Edwards R.J."/>
            <person name="Holland S.I."/>
            <person name="Deshpande N.P."/>
            <person name="Wong Y.K."/>
            <person name="Ertan H."/>
            <person name="Manefield M."/>
            <person name="Russell T.L."/>
            <person name="Lee M.J."/>
        </authorList>
    </citation>
    <scope>NUCLEOTIDE SEQUENCE [LARGE SCALE GENOMIC DNA]</scope>
    <source>
        <strain evidence="7 8">DCMF</strain>
    </source>
</reference>
<dbReference type="PANTHER" id="PTHR43133">
    <property type="entry name" value="RNA POLYMERASE ECF-TYPE SIGMA FACTO"/>
    <property type="match status" value="1"/>
</dbReference>
<name>A0A3G1L175_FORW1</name>
<dbReference type="Gene3D" id="1.10.10.10">
    <property type="entry name" value="Winged helix-like DNA-binding domain superfamily/Winged helix DNA-binding domain"/>
    <property type="match status" value="1"/>
</dbReference>
<dbReference type="KEGG" id="fwa:DCMF_10830"/>